<reference evidence="6 7" key="1">
    <citation type="submission" date="2018-05" db="EMBL/GenBank/DDBJ databases">
        <title>Acuticoccus sediminis sp. nov., isolated from deep-sea sediment of Indian Ocean.</title>
        <authorList>
            <person name="Liu X."/>
            <person name="Lai Q."/>
            <person name="Du Y."/>
            <person name="Sun F."/>
            <person name="Zhang X."/>
            <person name="Wang S."/>
            <person name="Shao Z."/>
        </authorList>
    </citation>
    <scope>NUCLEOTIDE SEQUENCE [LARGE SCALE GENOMIC DNA]</scope>
    <source>
        <strain evidence="6 7">PTG4-2</strain>
    </source>
</reference>
<dbReference type="RefSeq" id="WP_111341801.1">
    <property type="nucleotide sequence ID" value="NZ_QHHQ01000001.1"/>
</dbReference>
<feature type="domain" description="CENP-V/GFA" evidence="5">
    <location>
        <begin position="9"/>
        <end position="119"/>
    </location>
</feature>
<evidence type="ECO:0000313" key="7">
    <source>
        <dbReference type="Proteomes" id="UP000249590"/>
    </source>
</evidence>
<sequence>MAAWPPLPWLGGCACDAVRYIVTGDPVAIYACHCRDCQKQTGSAYALVLRLATDDFSVDWETLAAYERTAASGARMMCHFCPDCGTRIVHTRPDRGVVNLRAGTLDDPSFIVPTAHIWTSRALPGVEFPASVYTHPGQPEDPDALVKAFRDAVPA</sequence>
<accession>A0A8B2NYQ2</accession>
<dbReference type="Gene3D" id="3.90.1590.10">
    <property type="entry name" value="glutathione-dependent formaldehyde- activating enzyme (gfa)"/>
    <property type="match status" value="1"/>
</dbReference>
<gene>
    <name evidence="6" type="ORF">DLJ53_01780</name>
</gene>
<dbReference type="GO" id="GO:0016846">
    <property type="term" value="F:carbon-sulfur lyase activity"/>
    <property type="evidence" value="ECO:0007669"/>
    <property type="project" value="InterPro"/>
</dbReference>
<dbReference type="EMBL" id="QHHQ01000001">
    <property type="protein sequence ID" value="RAI03275.1"/>
    <property type="molecule type" value="Genomic_DNA"/>
</dbReference>
<dbReference type="Proteomes" id="UP000249590">
    <property type="component" value="Unassembled WGS sequence"/>
</dbReference>
<keyword evidence="3" id="KW-0862">Zinc</keyword>
<comment type="caution">
    <text evidence="6">The sequence shown here is derived from an EMBL/GenBank/DDBJ whole genome shotgun (WGS) entry which is preliminary data.</text>
</comment>
<evidence type="ECO:0000256" key="3">
    <source>
        <dbReference type="ARBA" id="ARBA00022833"/>
    </source>
</evidence>
<proteinExistence type="inferred from homology"/>
<dbReference type="Pfam" id="PF04828">
    <property type="entry name" value="GFA"/>
    <property type="match status" value="1"/>
</dbReference>
<dbReference type="AlphaFoldDB" id="A0A8B2NYQ2"/>
<evidence type="ECO:0000256" key="4">
    <source>
        <dbReference type="ARBA" id="ARBA00023239"/>
    </source>
</evidence>
<comment type="similarity">
    <text evidence="1">Belongs to the Gfa family.</text>
</comment>
<dbReference type="InterPro" id="IPR006913">
    <property type="entry name" value="CENP-V/GFA"/>
</dbReference>
<dbReference type="PANTHER" id="PTHR33337:SF40">
    <property type="entry name" value="CENP-V_GFA DOMAIN-CONTAINING PROTEIN-RELATED"/>
    <property type="match status" value="1"/>
</dbReference>
<evidence type="ECO:0000259" key="5">
    <source>
        <dbReference type="PROSITE" id="PS51891"/>
    </source>
</evidence>
<protein>
    <submittedName>
        <fullName evidence="6">Aldehyde-activating protein</fullName>
    </submittedName>
</protein>
<evidence type="ECO:0000256" key="1">
    <source>
        <dbReference type="ARBA" id="ARBA00005495"/>
    </source>
</evidence>
<dbReference type="InterPro" id="IPR011057">
    <property type="entry name" value="Mss4-like_sf"/>
</dbReference>
<keyword evidence="7" id="KW-1185">Reference proteome</keyword>
<dbReference type="PROSITE" id="PS51891">
    <property type="entry name" value="CENP_V_GFA"/>
    <property type="match status" value="1"/>
</dbReference>
<dbReference type="OrthoDB" id="9807246at2"/>
<keyword evidence="2" id="KW-0479">Metal-binding</keyword>
<name>A0A8B2NYQ2_9HYPH</name>
<organism evidence="6 7">
    <name type="scientific">Acuticoccus sediminis</name>
    <dbReference type="NCBI Taxonomy" id="2184697"/>
    <lineage>
        <taxon>Bacteria</taxon>
        <taxon>Pseudomonadati</taxon>
        <taxon>Pseudomonadota</taxon>
        <taxon>Alphaproteobacteria</taxon>
        <taxon>Hyphomicrobiales</taxon>
        <taxon>Amorphaceae</taxon>
        <taxon>Acuticoccus</taxon>
    </lineage>
</organism>
<dbReference type="GO" id="GO:0046872">
    <property type="term" value="F:metal ion binding"/>
    <property type="evidence" value="ECO:0007669"/>
    <property type="project" value="UniProtKB-KW"/>
</dbReference>
<dbReference type="PANTHER" id="PTHR33337">
    <property type="entry name" value="GFA DOMAIN-CONTAINING PROTEIN"/>
    <property type="match status" value="1"/>
</dbReference>
<keyword evidence="4" id="KW-0456">Lyase</keyword>
<evidence type="ECO:0000313" key="6">
    <source>
        <dbReference type="EMBL" id="RAI03275.1"/>
    </source>
</evidence>
<evidence type="ECO:0000256" key="2">
    <source>
        <dbReference type="ARBA" id="ARBA00022723"/>
    </source>
</evidence>
<dbReference type="SUPFAM" id="SSF51316">
    <property type="entry name" value="Mss4-like"/>
    <property type="match status" value="1"/>
</dbReference>